<dbReference type="RefSeq" id="WP_062482430.1">
    <property type="nucleotide sequence ID" value="NZ_LN885086.1"/>
</dbReference>
<accession>A0A0S4KPV5</accession>
<dbReference type="KEGG" id="nio:NITINOP_0352"/>
<reference evidence="3" key="1">
    <citation type="submission" date="2015-09" db="EMBL/GenBank/DDBJ databases">
        <authorList>
            <person name="Daims H."/>
        </authorList>
    </citation>
    <scope>NUCLEOTIDE SEQUENCE [LARGE SCALE GENOMIC DNA]</scope>
</reference>
<feature type="region of interest" description="Disordered" evidence="1">
    <location>
        <begin position="18"/>
        <end position="55"/>
    </location>
</feature>
<evidence type="ECO:0000313" key="2">
    <source>
        <dbReference type="EMBL" id="CUQ65328.1"/>
    </source>
</evidence>
<gene>
    <name evidence="2" type="ORF">NITINOP_0352</name>
</gene>
<protein>
    <submittedName>
        <fullName evidence="2">Uncharacterized protein</fullName>
    </submittedName>
</protein>
<evidence type="ECO:0000313" key="3">
    <source>
        <dbReference type="Proteomes" id="UP000066284"/>
    </source>
</evidence>
<sequence length="72" mass="7888">MVAVIIFMVPDARLVPNERDHSHAERALSNGKREDNEAENTTDEGAVGRPGYGGDIPHLRRVGAAQLVVVRR</sequence>
<evidence type="ECO:0000256" key="1">
    <source>
        <dbReference type="SAM" id="MobiDB-lite"/>
    </source>
</evidence>
<dbReference type="Proteomes" id="UP000066284">
    <property type="component" value="Chromosome 1"/>
</dbReference>
<proteinExistence type="predicted"/>
<dbReference type="AlphaFoldDB" id="A0A0S4KPV5"/>
<organism evidence="2 3">
    <name type="scientific">Candidatus Nitrospira inopinata</name>
    <dbReference type="NCBI Taxonomy" id="1715989"/>
    <lineage>
        <taxon>Bacteria</taxon>
        <taxon>Pseudomonadati</taxon>
        <taxon>Nitrospirota</taxon>
        <taxon>Nitrospiria</taxon>
        <taxon>Nitrospirales</taxon>
        <taxon>Nitrospiraceae</taxon>
        <taxon>Nitrospira</taxon>
    </lineage>
</organism>
<keyword evidence="3" id="KW-1185">Reference proteome</keyword>
<feature type="compositionally biased region" description="Basic and acidic residues" evidence="1">
    <location>
        <begin position="18"/>
        <end position="35"/>
    </location>
</feature>
<dbReference type="EMBL" id="LN885086">
    <property type="protein sequence ID" value="CUQ65328.1"/>
    <property type="molecule type" value="Genomic_DNA"/>
</dbReference>
<name>A0A0S4KPV5_9BACT</name>